<dbReference type="GO" id="GO:0050660">
    <property type="term" value="F:flavin adenine dinucleotide binding"/>
    <property type="evidence" value="ECO:0007669"/>
    <property type="project" value="InterPro"/>
</dbReference>
<dbReference type="STRING" id="1216932.CM240_1855"/>
<evidence type="ECO:0000259" key="17">
    <source>
        <dbReference type="Pfam" id="PF02776"/>
    </source>
</evidence>
<keyword evidence="10 14" id="KW-0460">Magnesium</keyword>
<feature type="domain" description="Thiamine pyrophosphate enzyme central" evidence="15">
    <location>
        <begin position="191"/>
        <end position="326"/>
    </location>
</feature>
<dbReference type="FunFam" id="3.40.50.1220:FF:000008">
    <property type="entry name" value="Acetolactate synthase"/>
    <property type="match status" value="1"/>
</dbReference>
<dbReference type="SMR" id="W6RX89"/>
<keyword evidence="12 14" id="KW-0100">Branched-chain amino acid biosynthesis</keyword>
<keyword evidence="6" id="KW-0285">Flavoprotein</keyword>
<dbReference type="AlphaFoldDB" id="W6RX89"/>
<comment type="cofactor">
    <cofactor evidence="14">
        <name>Mg(2+)</name>
        <dbReference type="ChEBI" id="CHEBI:18420"/>
    </cofactor>
    <text evidence="14">Binds 1 Mg(2+) ion per subunit.</text>
</comment>
<dbReference type="PANTHER" id="PTHR18968">
    <property type="entry name" value="THIAMINE PYROPHOSPHATE ENZYMES"/>
    <property type="match status" value="1"/>
</dbReference>
<reference evidence="18 19" key="1">
    <citation type="submission" date="2013-11" db="EMBL/GenBank/DDBJ databases">
        <title>Complete genome sequence of Clostridum sp. M2/40.</title>
        <authorList>
            <person name="Wibberg D."/>
            <person name="Puehler A."/>
            <person name="Schlueter A."/>
        </authorList>
    </citation>
    <scope>NUCLEOTIDE SEQUENCE [LARGE SCALE GENOMIC DNA]</scope>
    <source>
        <strain evidence="19">M2/40</strain>
    </source>
</reference>
<dbReference type="InterPro" id="IPR011766">
    <property type="entry name" value="TPP_enzyme_TPP-bd"/>
</dbReference>
<dbReference type="RefSeq" id="WP_044038597.1">
    <property type="nucleotide sequence ID" value="NZ_HG917868.1"/>
</dbReference>
<dbReference type="GO" id="GO:0009099">
    <property type="term" value="P:L-valine biosynthetic process"/>
    <property type="evidence" value="ECO:0007669"/>
    <property type="project" value="UniProtKB-UniPathway"/>
</dbReference>
<evidence type="ECO:0000256" key="13">
    <source>
        <dbReference type="ARBA" id="ARBA00048670"/>
    </source>
</evidence>
<dbReference type="InterPro" id="IPR012000">
    <property type="entry name" value="Thiamin_PyroP_enz_cen_dom"/>
</dbReference>
<comment type="pathway">
    <text evidence="2 14">Amino-acid biosynthesis; L-valine biosynthesis; L-valine from pyruvate: step 1/4.</text>
</comment>
<comment type="catalytic activity">
    <reaction evidence="13 14">
        <text>2 pyruvate + H(+) = (2S)-2-acetolactate + CO2</text>
        <dbReference type="Rhea" id="RHEA:25249"/>
        <dbReference type="ChEBI" id="CHEBI:15361"/>
        <dbReference type="ChEBI" id="CHEBI:15378"/>
        <dbReference type="ChEBI" id="CHEBI:16526"/>
        <dbReference type="ChEBI" id="CHEBI:58476"/>
        <dbReference type="EC" id="2.2.1.6"/>
    </reaction>
</comment>
<accession>W6RX89</accession>
<evidence type="ECO:0000313" key="18">
    <source>
        <dbReference type="EMBL" id="CDM69013.1"/>
    </source>
</evidence>
<keyword evidence="11 14" id="KW-0786">Thiamine pyrophosphate</keyword>
<feature type="domain" description="Thiamine pyrophosphate enzyme N-terminal TPP-binding" evidence="17">
    <location>
        <begin position="4"/>
        <end position="117"/>
    </location>
</feature>
<evidence type="ECO:0000256" key="14">
    <source>
        <dbReference type="RuleBase" id="RU003591"/>
    </source>
</evidence>
<evidence type="ECO:0000256" key="3">
    <source>
        <dbReference type="ARBA" id="ARBA00007812"/>
    </source>
</evidence>
<dbReference type="Gene3D" id="3.40.50.1220">
    <property type="entry name" value="TPP-binding domain"/>
    <property type="match status" value="1"/>
</dbReference>
<evidence type="ECO:0000256" key="12">
    <source>
        <dbReference type="ARBA" id="ARBA00023304"/>
    </source>
</evidence>
<evidence type="ECO:0000256" key="1">
    <source>
        <dbReference type="ARBA" id="ARBA00004974"/>
    </source>
</evidence>
<dbReference type="NCBIfam" id="TIGR00118">
    <property type="entry name" value="acolac_lg"/>
    <property type="match status" value="1"/>
</dbReference>
<keyword evidence="9" id="KW-0274">FAD</keyword>
<evidence type="ECO:0000256" key="8">
    <source>
        <dbReference type="ARBA" id="ARBA00022723"/>
    </source>
</evidence>
<dbReference type="KEGG" id="clt:CM240_1855"/>
<comment type="similarity">
    <text evidence="3 14">Belongs to the TPP enzyme family.</text>
</comment>
<keyword evidence="8 14" id="KW-0479">Metal-binding</keyword>
<evidence type="ECO:0000256" key="10">
    <source>
        <dbReference type="ARBA" id="ARBA00022842"/>
    </source>
</evidence>
<dbReference type="GO" id="GO:0009097">
    <property type="term" value="P:isoleucine biosynthetic process"/>
    <property type="evidence" value="ECO:0007669"/>
    <property type="project" value="UniProtKB-UniPathway"/>
</dbReference>
<dbReference type="InterPro" id="IPR029061">
    <property type="entry name" value="THDP-binding"/>
</dbReference>
<dbReference type="Pfam" id="PF02776">
    <property type="entry name" value="TPP_enzyme_N"/>
    <property type="match status" value="1"/>
</dbReference>
<evidence type="ECO:0000259" key="15">
    <source>
        <dbReference type="Pfam" id="PF00205"/>
    </source>
</evidence>
<dbReference type="GO" id="GO:0003984">
    <property type="term" value="F:acetolactate synthase activity"/>
    <property type="evidence" value="ECO:0007669"/>
    <property type="project" value="UniProtKB-EC"/>
</dbReference>
<sequence>MKYNGSEITIKLLELHGIEIIAGIPGGYILPLYDALYKSNIKHILARHEQGAAFMAQGVARSTGKPAVCFATSGPGATNLLTAIADAKLDSIPIIAITGQVSYDCIGTDSFQEVDTYGLTIPITKHNYIVHSVEELFTIIPEAFKLSMDGRPGPIVIDIPKDVQLAEMEVTTWPHIDLNYEQDYITENYQLQDIAEIINNSKKPIIYAGGGIINSNGSAALYNFAKKSNIPVALTLMGLGSFPTDDPLYLGMVGMHGNRYTNLLINKADVILAFGVRFDDRATGNIRKFCPNAKIVHVEIDEVEINKLRDTYYALVGDIRIVLEDLIHYINANPRTDWLNEVISYKEKYPFVLPPKEDIFHPINMIKYIHDIVPETTIVTTDVGQHQMWVAQSYSFNTPRTLLTSGGLGTMGFGLPAAIGAALANDDKNIICFSGDGSILMNIQELATLKDFNLNVKVIIFVNGHLGLVRQQQELFYNEHYMASKFISNPDFTIIGKGFGIETCDLGKENSPLEKLKEILSKKGPYVISIPINETENVYPMVAPGAANTEMIGGELNGN</sequence>
<keyword evidence="7 14" id="KW-0808">Transferase</keyword>
<evidence type="ECO:0000256" key="2">
    <source>
        <dbReference type="ARBA" id="ARBA00005025"/>
    </source>
</evidence>
<dbReference type="SUPFAM" id="SSF52518">
    <property type="entry name" value="Thiamin diphosphate-binding fold (THDP-binding)"/>
    <property type="match status" value="2"/>
</dbReference>
<dbReference type="Pfam" id="PF00205">
    <property type="entry name" value="TPP_enzyme_M"/>
    <property type="match status" value="1"/>
</dbReference>
<organism evidence="18 19">
    <name type="scientific">Clostridium bornimense</name>
    <dbReference type="NCBI Taxonomy" id="1216932"/>
    <lineage>
        <taxon>Bacteria</taxon>
        <taxon>Bacillati</taxon>
        <taxon>Bacillota</taxon>
        <taxon>Clostridia</taxon>
        <taxon>Eubacteriales</taxon>
        <taxon>Clostridiaceae</taxon>
        <taxon>Clostridium</taxon>
    </lineage>
</organism>
<evidence type="ECO:0000256" key="9">
    <source>
        <dbReference type="ARBA" id="ARBA00022827"/>
    </source>
</evidence>
<dbReference type="EC" id="2.2.1.6" evidence="4 14"/>
<dbReference type="InterPro" id="IPR039368">
    <property type="entry name" value="AHAS_TPP"/>
</dbReference>
<dbReference type="GO" id="GO:0030976">
    <property type="term" value="F:thiamine pyrophosphate binding"/>
    <property type="evidence" value="ECO:0007669"/>
    <property type="project" value="UniProtKB-UniRule"/>
</dbReference>
<dbReference type="FunFam" id="3.40.50.970:FF:000007">
    <property type="entry name" value="Acetolactate synthase"/>
    <property type="match status" value="1"/>
</dbReference>
<keyword evidence="5 14" id="KW-0028">Amino-acid biosynthesis</keyword>
<keyword evidence="19" id="KW-1185">Reference proteome</keyword>
<protein>
    <recommendedName>
        <fullName evidence="4 14">Acetolactate synthase</fullName>
        <ecNumber evidence="4 14">2.2.1.6</ecNumber>
    </recommendedName>
</protein>
<dbReference type="OrthoDB" id="4494979at2"/>
<dbReference type="Gene3D" id="3.40.50.970">
    <property type="match status" value="2"/>
</dbReference>
<gene>
    <name evidence="18" type="primary">ilvB3</name>
    <name evidence="18" type="ORF">CM240_1855</name>
</gene>
<dbReference type="InterPro" id="IPR029035">
    <property type="entry name" value="DHS-like_NAD/FAD-binding_dom"/>
</dbReference>
<dbReference type="Pfam" id="PF02775">
    <property type="entry name" value="TPP_enzyme_C"/>
    <property type="match status" value="1"/>
</dbReference>
<dbReference type="UniPathway" id="UPA00049">
    <property type="reaction ID" value="UER00059"/>
</dbReference>
<dbReference type="InterPro" id="IPR012846">
    <property type="entry name" value="Acetolactate_synth_lsu"/>
</dbReference>
<dbReference type="HOGENOM" id="CLU_013748_1_3_9"/>
<dbReference type="CDD" id="cd02015">
    <property type="entry name" value="TPP_AHAS"/>
    <property type="match status" value="1"/>
</dbReference>
<dbReference type="InterPro" id="IPR045229">
    <property type="entry name" value="TPP_enz"/>
</dbReference>
<dbReference type="Proteomes" id="UP000019426">
    <property type="component" value="Chromosome M2/40_rep1"/>
</dbReference>
<evidence type="ECO:0000259" key="16">
    <source>
        <dbReference type="Pfam" id="PF02775"/>
    </source>
</evidence>
<evidence type="ECO:0000256" key="6">
    <source>
        <dbReference type="ARBA" id="ARBA00022630"/>
    </source>
</evidence>
<evidence type="ECO:0000313" key="19">
    <source>
        <dbReference type="Proteomes" id="UP000019426"/>
    </source>
</evidence>
<dbReference type="InterPro" id="IPR012001">
    <property type="entry name" value="Thiamin_PyroP_enz_TPP-bd_dom"/>
</dbReference>
<dbReference type="EMBL" id="HG917868">
    <property type="protein sequence ID" value="CDM69013.1"/>
    <property type="molecule type" value="Genomic_DNA"/>
</dbReference>
<evidence type="ECO:0000256" key="5">
    <source>
        <dbReference type="ARBA" id="ARBA00022605"/>
    </source>
</evidence>
<dbReference type="PANTHER" id="PTHR18968:SF170">
    <property type="entry name" value="ACETOLACTATE SYNTHASE ISOZYME 1 LARGE SUBUNIT"/>
    <property type="match status" value="1"/>
</dbReference>
<dbReference type="CDD" id="cd07035">
    <property type="entry name" value="TPP_PYR_POX_like"/>
    <property type="match status" value="1"/>
</dbReference>
<name>W6RX89_9CLOT</name>
<dbReference type="eggNOG" id="COG0028">
    <property type="taxonomic scope" value="Bacteria"/>
</dbReference>
<comment type="cofactor">
    <cofactor evidence="14">
        <name>thiamine diphosphate</name>
        <dbReference type="ChEBI" id="CHEBI:58937"/>
    </cofactor>
    <text evidence="14">Binds 1 thiamine pyrophosphate per subunit.</text>
</comment>
<feature type="domain" description="Thiamine pyrophosphate enzyme TPP-binding" evidence="16">
    <location>
        <begin position="382"/>
        <end position="530"/>
    </location>
</feature>
<evidence type="ECO:0000256" key="7">
    <source>
        <dbReference type="ARBA" id="ARBA00022679"/>
    </source>
</evidence>
<comment type="pathway">
    <text evidence="1 14">Amino-acid biosynthesis; L-isoleucine biosynthesis; L-isoleucine from 2-oxobutanoate: step 1/4.</text>
</comment>
<dbReference type="FunFam" id="3.40.50.970:FF:000016">
    <property type="entry name" value="Acetolactate synthase"/>
    <property type="match status" value="1"/>
</dbReference>
<dbReference type="GO" id="GO:0000287">
    <property type="term" value="F:magnesium ion binding"/>
    <property type="evidence" value="ECO:0007669"/>
    <property type="project" value="UniProtKB-UniRule"/>
</dbReference>
<dbReference type="SUPFAM" id="SSF52467">
    <property type="entry name" value="DHS-like NAD/FAD-binding domain"/>
    <property type="match status" value="1"/>
</dbReference>
<evidence type="ECO:0000256" key="11">
    <source>
        <dbReference type="ARBA" id="ARBA00023052"/>
    </source>
</evidence>
<dbReference type="PATRIC" id="fig|1216932.3.peg.1854"/>
<evidence type="ECO:0000256" key="4">
    <source>
        <dbReference type="ARBA" id="ARBA00013145"/>
    </source>
</evidence>
<dbReference type="UniPathway" id="UPA00047">
    <property type="reaction ID" value="UER00055"/>
</dbReference>
<proteinExistence type="inferred from homology"/>
<dbReference type="GO" id="GO:0005948">
    <property type="term" value="C:acetolactate synthase complex"/>
    <property type="evidence" value="ECO:0007669"/>
    <property type="project" value="TreeGrafter"/>
</dbReference>